<dbReference type="GO" id="GO:0046872">
    <property type="term" value="F:metal ion binding"/>
    <property type="evidence" value="ECO:0007669"/>
    <property type="project" value="UniProtKB-KW"/>
</dbReference>
<evidence type="ECO:0000313" key="5">
    <source>
        <dbReference type="EMBL" id="QIK78689.1"/>
    </source>
</evidence>
<dbReference type="SFLD" id="SFLDG01129">
    <property type="entry name" value="C1.5:_HAD__Beta-PGM__Phosphata"/>
    <property type="match status" value="1"/>
</dbReference>
<dbReference type="Pfam" id="PF00702">
    <property type="entry name" value="Hydrolase"/>
    <property type="match status" value="1"/>
</dbReference>
<gene>
    <name evidence="5" type="ORF">G7077_07050</name>
</gene>
<keyword evidence="3" id="KW-0479">Metal-binding</keyword>
<dbReference type="SFLD" id="SFLDS00003">
    <property type="entry name" value="Haloacid_Dehalogenase"/>
    <property type="match status" value="1"/>
</dbReference>
<comment type="cofactor">
    <cofactor evidence="1">
        <name>Mg(2+)</name>
        <dbReference type="ChEBI" id="CHEBI:18420"/>
    </cofactor>
</comment>
<evidence type="ECO:0000256" key="3">
    <source>
        <dbReference type="ARBA" id="ARBA00022723"/>
    </source>
</evidence>
<keyword evidence="4" id="KW-0460">Magnesium</keyword>
<proteinExistence type="inferred from homology"/>
<reference evidence="5 6" key="1">
    <citation type="submission" date="2020-03" db="EMBL/GenBank/DDBJ databases">
        <title>Sphingomonas sp. nov., isolated from fish.</title>
        <authorList>
            <person name="Hyun D.-W."/>
            <person name="Bae J.-W."/>
        </authorList>
    </citation>
    <scope>NUCLEOTIDE SEQUENCE [LARGE SCALE GENOMIC DNA]</scope>
    <source>
        <strain evidence="5 6">HDW15B</strain>
    </source>
</reference>
<dbReference type="InterPro" id="IPR006439">
    <property type="entry name" value="HAD-SF_hydro_IA"/>
</dbReference>
<dbReference type="Proteomes" id="UP000503222">
    <property type="component" value="Chromosome"/>
</dbReference>
<keyword evidence="6" id="KW-1185">Reference proteome</keyword>
<dbReference type="RefSeq" id="WP_166411082.1">
    <property type="nucleotide sequence ID" value="NZ_CP049869.1"/>
</dbReference>
<name>A0A6G7YPM3_9SPHN</name>
<accession>A0A6G7YPM3</accession>
<dbReference type="EMBL" id="CP049869">
    <property type="protein sequence ID" value="QIK78689.1"/>
    <property type="molecule type" value="Genomic_DNA"/>
</dbReference>
<dbReference type="PANTHER" id="PTHR46193:SF10">
    <property type="entry name" value="6-PHOSPHOGLUCONATE PHOSPHATASE"/>
    <property type="match status" value="1"/>
</dbReference>
<protein>
    <submittedName>
        <fullName evidence="5">HAD family phosphatase</fullName>
    </submittedName>
</protein>
<dbReference type="SUPFAM" id="SSF56784">
    <property type="entry name" value="HAD-like"/>
    <property type="match status" value="1"/>
</dbReference>
<dbReference type="InterPro" id="IPR051600">
    <property type="entry name" value="Beta-PGM-like"/>
</dbReference>
<organism evidence="5 6">
    <name type="scientific">Sphingomonas piscis</name>
    <dbReference type="NCBI Taxonomy" id="2714943"/>
    <lineage>
        <taxon>Bacteria</taxon>
        <taxon>Pseudomonadati</taxon>
        <taxon>Pseudomonadota</taxon>
        <taxon>Alphaproteobacteria</taxon>
        <taxon>Sphingomonadales</taxon>
        <taxon>Sphingomonadaceae</taxon>
        <taxon>Sphingomonas</taxon>
    </lineage>
</organism>
<dbReference type="InterPro" id="IPR036412">
    <property type="entry name" value="HAD-like_sf"/>
</dbReference>
<dbReference type="PANTHER" id="PTHR46193">
    <property type="entry name" value="6-PHOSPHOGLUCONATE PHOSPHATASE"/>
    <property type="match status" value="1"/>
</dbReference>
<evidence type="ECO:0000256" key="2">
    <source>
        <dbReference type="ARBA" id="ARBA00006171"/>
    </source>
</evidence>
<dbReference type="Gene3D" id="1.10.150.240">
    <property type="entry name" value="Putative phosphatase, domain 2"/>
    <property type="match status" value="1"/>
</dbReference>
<dbReference type="GO" id="GO:0003824">
    <property type="term" value="F:catalytic activity"/>
    <property type="evidence" value="ECO:0007669"/>
    <property type="project" value="UniProtKB-ARBA"/>
</dbReference>
<dbReference type="NCBIfam" id="TIGR01509">
    <property type="entry name" value="HAD-SF-IA-v3"/>
    <property type="match status" value="1"/>
</dbReference>
<dbReference type="InterPro" id="IPR023198">
    <property type="entry name" value="PGP-like_dom2"/>
</dbReference>
<dbReference type="Gene3D" id="3.40.50.1000">
    <property type="entry name" value="HAD superfamily/HAD-like"/>
    <property type="match status" value="1"/>
</dbReference>
<dbReference type="AlphaFoldDB" id="A0A6G7YPM3"/>
<dbReference type="KEGG" id="spii:G7077_07050"/>
<evidence type="ECO:0000256" key="4">
    <source>
        <dbReference type="ARBA" id="ARBA00022842"/>
    </source>
</evidence>
<dbReference type="InterPro" id="IPR023214">
    <property type="entry name" value="HAD_sf"/>
</dbReference>
<evidence type="ECO:0000313" key="6">
    <source>
        <dbReference type="Proteomes" id="UP000503222"/>
    </source>
</evidence>
<comment type="similarity">
    <text evidence="2">Belongs to the HAD-like hydrolase superfamily. CbbY/CbbZ/Gph/YieH family.</text>
</comment>
<evidence type="ECO:0000256" key="1">
    <source>
        <dbReference type="ARBA" id="ARBA00001946"/>
    </source>
</evidence>
<sequence>MRPDGLIFDFDGVLLESEWVSNRHLADLLTELGHPTSVDHALTNFTGLSGPAFLDAVERHIGRPVPDEFHHQRREEDLRALRHGLEAVAGAVGFVRSLDPALPKAIASSSTTHWIRTHLDHLGLRQTFAPHIYSGHEHVANGKPAPDIYLHAAGQIGIPIEKCAIIEDSEIGVSGAVASGARVIGLVAGRHCADGHEERLRALGVKEIAGSFDEIGELLDLR</sequence>